<dbReference type="SUPFAM" id="SSF51905">
    <property type="entry name" value="FAD/NAD(P)-binding domain"/>
    <property type="match status" value="1"/>
</dbReference>
<dbReference type="InterPro" id="IPR002938">
    <property type="entry name" value="FAD-bd"/>
</dbReference>
<organism evidence="2 3">
    <name type="scientific">Cellulomonas triticagri</name>
    <dbReference type="NCBI Taxonomy" id="2483352"/>
    <lineage>
        <taxon>Bacteria</taxon>
        <taxon>Bacillati</taxon>
        <taxon>Actinomycetota</taxon>
        <taxon>Actinomycetes</taxon>
        <taxon>Micrococcales</taxon>
        <taxon>Cellulomonadaceae</taxon>
        <taxon>Cellulomonas</taxon>
    </lineage>
</organism>
<evidence type="ECO:0000313" key="3">
    <source>
        <dbReference type="Proteomes" id="UP000269289"/>
    </source>
</evidence>
<accession>A0A3M2IY52</accession>
<feature type="domain" description="FAD-binding" evidence="1">
    <location>
        <begin position="12"/>
        <end position="209"/>
    </location>
</feature>
<gene>
    <name evidence="2" type="ORF">EBM89_17725</name>
</gene>
<dbReference type="OrthoDB" id="9795712at2"/>
<dbReference type="AlphaFoldDB" id="A0A3M2IY52"/>
<dbReference type="Proteomes" id="UP000269289">
    <property type="component" value="Unassembled WGS sequence"/>
</dbReference>
<dbReference type="InterPro" id="IPR050407">
    <property type="entry name" value="Geranylgeranyl_reductase"/>
</dbReference>
<dbReference type="InterPro" id="IPR011777">
    <property type="entry name" value="Geranylgeranyl_Rdtase_fam"/>
</dbReference>
<dbReference type="PANTHER" id="PTHR42685:SF22">
    <property type="entry name" value="CONDITIONED MEDIUM FACTOR RECEPTOR 1"/>
    <property type="match status" value="1"/>
</dbReference>
<protein>
    <submittedName>
        <fullName evidence="2">Geranylgeranyl reductase family protein</fullName>
    </submittedName>
</protein>
<proteinExistence type="predicted"/>
<dbReference type="Pfam" id="PF01494">
    <property type="entry name" value="FAD_binding_3"/>
    <property type="match status" value="1"/>
</dbReference>
<evidence type="ECO:0000259" key="1">
    <source>
        <dbReference type="Pfam" id="PF01494"/>
    </source>
</evidence>
<dbReference type="PRINTS" id="PR00420">
    <property type="entry name" value="RNGMNOXGNASE"/>
</dbReference>
<comment type="caution">
    <text evidence="2">The sequence shown here is derived from an EMBL/GenBank/DDBJ whole genome shotgun (WGS) entry which is preliminary data.</text>
</comment>
<evidence type="ECO:0000313" key="2">
    <source>
        <dbReference type="EMBL" id="RMI04766.1"/>
    </source>
</evidence>
<reference evidence="2 3" key="1">
    <citation type="submission" date="2018-10" db="EMBL/GenBank/DDBJ databases">
        <title>Isolation, diversity and antifungal activity of actinobacteria from wheat.</title>
        <authorList>
            <person name="Han C."/>
        </authorList>
    </citation>
    <scope>NUCLEOTIDE SEQUENCE [LARGE SCALE GENOMIC DNA]</scope>
    <source>
        <strain evidence="2 3">NEAU-YY56</strain>
    </source>
</reference>
<keyword evidence="3" id="KW-1185">Reference proteome</keyword>
<dbReference type="Gene3D" id="3.50.50.60">
    <property type="entry name" value="FAD/NAD(P)-binding domain"/>
    <property type="match status" value="1"/>
</dbReference>
<dbReference type="EMBL" id="RFFI01000132">
    <property type="protein sequence ID" value="RMI04766.1"/>
    <property type="molecule type" value="Genomic_DNA"/>
</dbReference>
<dbReference type="NCBIfam" id="TIGR02032">
    <property type="entry name" value="GG-red-SF"/>
    <property type="match status" value="1"/>
</dbReference>
<dbReference type="InterPro" id="IPR036188">
    <property type="entry name" value="FAD/NAD-bd_sf"/>
</dbReference>
<name>A0A3M2IY52_9CELL</name>
<sequence>MGRTVQTGQSDDADVIVVGAGPGGSAAAYHCAAAGLSVLLLDKASFPRDKICGDGLTPRAVAELTRMGVPLREQDGWIRNTGLRVVGGGHTIELPWPELSSYPSYGLARSRMSLDHLLVEHARAAGAKVQERTNVTGPLLDERTGRVIGVEARPVDADGRRAGDPVTYRAPLVVAADGVSARLATGMGLEKRMDRPMGVAVRTYFRTPRHADPMMESQLELWDGPPGRSNLMPGYGWIFSLGDGTANVGLGSVASTAAPTKVDYKDLFATWMRNAPAEWEFTPENQIGPVRGAALPMGFNRGPLYGRGLMLVGDAAGMISPFNGEGIAYALQAGRVAADAAVQATARGTAAGRERALASYGARMKDDLGGYYTLGRVFVKLIEHPQVMRACTRYGLPRPLVMRFVHKLLADCYEPHGGDWVDRTIAGLAHLAPAS</sequence>
<dbReference type="GO" id="GO:0071949">
    <property type="term" value="F:FAD binding"/>
    <property type="evidence" value="ECO:0007669"/>
    <property type="project" value="InterPro"/>
</dbReference>
<dbReference type="GO" id="GO:0016628">
    <property type="term" value="F:oxidoreductase activity, acting on the CH-CH group of donors, NAD or NADP as acceptor"/>
    <property type="evidence" value="ECO:0007669"/>
    <property type="project" value="InterPro"/>
</dbReference>
<dbReference type="PANTHER" id="PTHR42685">
    <property type="entry name" value="GERANYLGERANYL DIPHOSPHATE REDUCTASE"/>
    <property type="match status" value="1"/>
</dbReference>